<keyword evidence="8" id="KW-0547">Nucleotide-binding</keyword>
<dbReference type="Pfam" id="PF00005">
    <property type="entry name" value="ABC_tran"/>
    <property type="match status" value="1"/>
</dbReference>
<evidence type="ECO:0000256" key="4">
    <source>
        <dbReference type="ARBA" id="ARBA00022692"/>
    </source>
</evidence>
<dbReference type="FunFam" id="3.40.50.300:FF:001473">
    <property type="entry name" value="ATP-binding cassette transporter"/>
    <property type="match status" value="1"/>
</dbReference>
<gene>
    <name evidence="8" type="primary">ABCG5</name>
    <name evidence="8" type="ORF">FJT64_012337</name>
</gene>
<dbReference type="EMBL" id="VIIS01002032">
    <property type="protein sequence ID" value="KAF0289406.1"/>
    <property type="molecule type" value="Genomic_DNA"/>
</dbReference>
<evidence type="ECO:0000256" key="3">
    <source>
        <dbReference type="ARBA" id="ARBA00022448"/>
    </source>
</evidence>
<keyword evidence="6" id="KW-0472">Membrane</keyword>
<evidence type="ECO:0000256" key="1">
    <source>
        <dbReference type="ARBA" id="ARBA00004141"/>
    </source>
</evidence>
<dbReference type="OrthoDB" id="66620at2759"/>
<feature type="domain" description="ABC transporter" evidence="7">
    <location>
        <begin position="9"/>
        <end position="238"/>
    </location>
</feature>
<keyword evidence="9" id="KW-1185">Reference proteome</keyword>
<dbReference type="PROSITE" id="PS50893">
    <property type="entry name" value="ABC_TRANSPORTER_2"/>
    <property type="match status" value="1"/>
</dbReference>
<dbReference type="InterPro" id="IPR003439">
    <property type="entry name" value="ABC_transporter-like_ATP-bd"/>
</dbReference>
<dbReference type="GO" id="GO:0042626">
    <property type="term" value="F:ATPase-coupled transmembrane transporter activity"/>
    <property type="evidence" value="ECO:0007669"/>
    <property type="project" value="TreeGrafter"/>
</dbReference>
<dbReference type="InterPro" id="IPR027417">
    <property type="entry name" value="P-loop_NTPase"/>
</dbReference>
<comment type="subcellular location">
    <subcellularLocation>
        <location evidence="1">Membrane</location>
        <topology evidence="1">Multi-pass membrane protein</topology>
    </subcellularLocation>
</comment>
<evidence type="ECO:0000256" key="5">
    <source>
        <dbReference type="ARBA" id="ARBA00022989"/>
    </source>
</evidence>
<name>A0A6A4V445_AMPAM</name>
<keyword evidence="5" id="KW-1133">Transmembrane helix</keyword>
<dbReference type="InterPro" id="IPR050352">
    <property type="entry name" value="ABCG_transporters"/>
</dbReference>
<keyword evidence="4" id="KW-0812">Transmembrane</keyword>
<dbReference type="GO" id="GO:0043190">
    <property type="term" value="C:ATP-binding cassette (ABC) transporter complex"/>
    <property type="evidence" value="ECO:0007669"/>
    <property type="project" value="TreeGrafter"/>
</dbReference>
<keyword evidence="3" id="KW-0813">Transport</keyword>
<dbReference type="Proteomes" id="UP000440578">
    <property type="component" value="Unassembled WGS sequence"/>
</dbReference>
<comment type="caution">
    <text evidence="8">The sequence shown here is derived from an EMBL/GenBank/DDBJ whole genome shotgun (WGS) entry which is preliminary data.</text>
</comment>
<reference evidence="8 9" key="1">
    <citation type="submission" date="2019-07" db="EMBL/GenBank/DDBJ databases">
        <title>Draft genome assembly of a fouling barnacle, Amphibalanus amphitrite (Darwin, 1854): The first reference genome for Thecostraca.</title>
        <authorList>
            <person name="Kim W."/>
        </authorList>
    </citation>
    <scope>NUCLEOTIDE SEQUENCE [LARGE SCALE GENOMIC DNA]</scope>
    <source>
        <strain evidence="8">SNU_AA5</strain>
        <tissue evidence="8">Soma without cirri and trophi</tissue>
    </source>
</reference>
<dbReference type="GO" id="GO:0016887">
    <property type="term" value="F:ATP hydrolysis activity"/>
    <property type="evidence" value="ECO:0007669"/>
    <property type="project" value="InterPro"/>
</dbReference>
<dbReference type="PANTHER" id="PTHR48041">
    <property type="entry name" value="ABC TRANSPORTER G FAMILY MEMBER 28"/>
    <property type="match status" value="1"/>
</dbReference>
<dbReference type="Gene3D" id="3.40.50.300">
    <property type="entry name" value="P-loop containing nucleotide triphosphate hydrolases"/>
    <property type="match status" value="1"/>
</dbReference>
<keyword evidence="8" id="KW-0067">ATP-binding</keyword>
<dbReference type="PANTHER" id="PTHR48041:SF113">
    <property type="entry name" value="ATP-BINDING CASSETTE SUB-FAMILY G MEMBER 5"/>
    <property type="match status" value="1"/>
</dbReference>
<organism evidence="8 9">
    <name type="scientific">Amphibalanus amphitrite</name>
    <name type="common">Striped barnacle</name>
    <name type="synonym">Balanus amphitrite</name>
    <dbReference type="NCBI Taxonomy" id="1232801"/>
    <lineage>
        <taxon>Eukaryota</taxon>
        <taxon>Metazoa</taxon>
        <taxon>Ecdysozoa</taxon>
        <taxon>Arthropoda</taxon>
        <taxon>Crustacea</taxon>
        <taxon>Multicrustacea</taxon>
        <taxon>Cirripedia</taxon>
        <taxon>Thoracica</taxon>
        <taxon>Thoracicalcarea</taxon>
        <taxon>Balanomorpha</taxon>
        <taxon>Balanoidea</taxon>
        <taxon>Balanidae</taxon>
        <taxon>Amphibalaninae</taxon>
        <taxon>Amphibalanus</taxon>
    </lineage>
</organism>
<dbReference type="GO" id="GO:0005524">
    <property type="term" value="F:ATP binding"/>
    <property type="evidence" value="ECO:0007669"/>
    <property type="project" value="UniProtKB-KW"/>
</dbReference>
<evidence type="ECO:0000256" key="6">
    <source>
        <dbReference type="ARBA" id="ARBA00023136"/>
    </source>
</evidence>
<evidence type="ECO:0000259" key="7">
    <source>
        <dbReference type="PROSITE" id="PS50893"/>
    </source>
</evidence>
<dbReference type="SUPFAM" id="SSF52540">
    <property type="entry name" value="P-loop containing nucleoside triphosphate hydrolases"/>
    <property type="match status" value="1"/>
</dbReference>
<sequence length="317" mass="35661">MLPNQEYMLQLAGVFHTGQVESGTCFQQLLGSVPTGVILKDVSLEVHGGEVMAILGSKGQIQLNNVPMSQQLFQEHCGYVTQKADLIPGLTVRQTLQYAANMTISMQISGGVKAARVKQVLADMALNNVSNRGVEDLTPSEYKRLVIGVQLMRDPVCLLLDEPTWDLDPLNTYFIISILSNHAKKYNRIVVLTMEKPRSDIFPFLDRVTYLCLGDVVYTGSTRMMLDYFRVIGFPCPELENPLMYYLCLSTVDRRSRERFIESNNQIAALVERFRAEGAPYRKHAPPDIEPDTMQLKVPLSAYGRAPLPAVMWSLIW</sequence>
<accession>A0A6A4V445</accession>
<evidence type="ECO:0000313" key="8">
    <source>
        <dbReference type="EMBL" id="KAF0289406.1"/>
    </source>
</evidence>
<proteinExistence type="inferred from homology"/>
<comment type="similarity">
    <text evidence="2">Belongs to the ABC transporter superfamily. ABCG family. Eye pigment precursor importer (TC 3.A.1.204) subfamily.</text>
</comment>
<evidence type="ECO:0000313" key="9">
    <source>
        <dbReference type="Proteomes" id="UP000440578"/>
    </source>
</evidence>
<dbReference type="AlphaFoldDB" id="A0A6A4V445"/>
<protein>
    <submittedName>
        <fullName evidence="8">ATP-binding cassette sub-family G member 5</fullName>
    </submittedName>
</protein>
<evidence type="ECO:0000256" key="2">
    <source>
        <dbReference type="ARBA" id="ARBA00005814"/>
    </source>
</evidence>